<comment type="caution">
    <text evidence="15">The sequence shown here is derived from an EMBL/GenBank/DDBJ whole genome shotgun (WGS) entry which is preliminary data.</text>
</comment>
<dbReference type="EC" id="2.3.2.27" evidence="4"/>
<dbReference type="PANTHER" id="PTHR46279:SF9">
    <property type="entry name" value="OS01G0116300 PROTEIN"/>
    <property type="match status" value="1"/>
</dbReference>
<proteinExistence type="inferred from homology"/>
<keyword evidence="7" id="KW-0479">Metal-binding</keyword>
<keyword evidence="5" id="KW-0808">Transferase</keyword>
<evidence type="ECO:0000256" key="9">
    <source>
        <dbReference type="ARBA" id="ARBA00022786"/>
    </source>
</evidence>
<evidence type="ECO:0000256" key="13">
    <source>
        <dbReference type="ARBA" id="ARBA00024209"/>
    </source>
</evidence>
<reference evidence="15" key="1">
    <citation type="journal article" date="2022" name="Cell">
        <title>Repeat-based holocentromeres influence genome architecture and karyotype evolution.</title>
        <authorList>
            <person name="Hofstatter P.G."/>
            <person name="Thangavel G."/>
            <person name="Lux T."/>
            <person name="Neumann P."/>
            <person name="Vondrak T."/>
            <person name="Novak P."/>
            <person name="Zhang M."/>
            <person name="Costa L."/>
            <person name="Castellani M."/>
            <person name="Scott A."/>
            <person name="Toegelov H."/>
            <person name="Fuchs J."/>
            <person name="Mata-Sucre Y."/>
            <person name="Dias Y."/>
            <person name="Vanzela A.L.L."/>
            <person name="Huettel B."/>
            <person name="Almeida C.C.S."/>
            <person name="Simkova H."/>
            <person name="Souza G."/>
            <person name="Pedrosa-Harand A."/>
            <person name="Macas J."/>
            <person name="Mayer K.F.X."/>
            <person name="Houben A."/>
            <person name="Marques A."/>
        </authorList>
    </citation>
    <scope>NUCLEOTIDE SEQUENCE</scope>
    <source>
        <strain evidence="15">RhyBre1mFocal</strain>
    </source>
</reference>
<dbReference type="Proteomes" id="UP001151287">
    <property type="component" value="Unassembled WGS sequence"/>
</dbReference>
<keyword evidence="12" id="KW-0472">Membrane</keyword>
<evidence type="ECO:0000256" key="14">
    <source>
        <dbReference type="SAM" id="SignalP"/>
    </source>
</evidence>
<evidence type="ECO:0000313" key="15">
    <source>
        <dbReference type="EMBL" id="KAJ1688362.1"/>
    </source>
</evidence>
<dbReference type="GO" id="GO:0016020">
    <property type="term" value="C:membrane"/>
    <property type="evidence" value="ECO:0007669"/>
    <property type="project" value="UniProtKB-SubCell"/>
</dbReference>
<name>A0A9Q0HJC3_9POAL</name>
<keyword evidence="16" id="KW-1185">Reference proteome</keyword>
<evidence type="ECO:0000256" key="1">
    <source>
        <dbReference type="ARBA" id="ARBA00000900"/>
    </source>
</evidence>
<dbReference type="PANTHER" id="PTHR46279">
    <property type="entry name" value="RING/U-BOX SUPERFAMILY PROTEIN"/>
    <property type="match status" value="1"/>
</dbReference>
<evidence type="ECO:0000256" key="4">
    <source>
        <dbReference type="ARBA" id="ARBA00012483"/>
    </source>
</evidence>
<comment type="subcellular location">
    <subcellularLocation>
        <location evidence="2">Membrane</location>
        <topology evidence="2">Single-pass membrane protein</topology>
    </subcellularLocation>
</comment>
<evidence type="ECO:0000256" key="6">
    <source>
        <dbReference type="ARBA" id="ARBA00022692"/>
    </source>
</evidence>
<evidence type="ECO:0000256" key="7">
    <source>
        <dbReference type="ARBA" id="ARBA00022723"/>
    </source>
</evidence>
<comment type="similarity">
    <text evidence="13">Belongs to the RING-type zinc finger family. ATL subfamily.</text>
</comment>
<organism evidence="15 16">
    <name type="scientific">Rhynchospora breviuscula</name>
    <dbReference type="NCBI Taxonomy" id="2022672"/>
    <lineage>
        <taxon>Eukaryota</taxon>
        <taxon>Viridiplantae</taxon>
        <taxon>Streptophyta</taxon>
        <taxon>Embryophyta</taxon>
        <taxon>Tracheophyta</taxon>
        <taxon>Spermatophyta</taxon>
        <taxon>Magnoliopsida</taxon>
        <taxon>Liliopsida</taxon>
        <taxon>Poales</taxon>
        <taxon>Cyperaceae</taxon>
        <taxon>Cyperoideae</taxon>
        <taxon>Rhynchosporeae</taxon>
        <taxon>Rhynchospora</taxon>
    </lineage>
</organism>
<keyword evidence="6" id="KW-0812">Transmembrane</keyword>
<feature type="chain" id="PRO_5040316072" description="RING-type E3 ubiquitin transferase" evidence="14">
    <location>
        <begin position="26"/>
        <end position="229"/>
    </location>
</feature>
<sequence>MAPFSHFLATTLCIPYLTLVILAHGKDSFTKECPPSRCSEEGPVVRYPFRLDFRAPHCGYGNNTVLRLPSSGVYNVTSIVYNYKILPHLTITRYSWTPCPWRNIGILNLTGSPFSRSSDMNVTWLDCPTELTSISNDVAGPISCLSSNGRFTYVARTYPPIWNIPTNCTITNTSYVFYFSDFQEFDTRPQAKLYWHDYDVINCSACEENGHHCEPNLETRKSFCSVKGD</sequence>
<keyword evidence="11" id="KW-1133">Transmembrane helix</keyword>
<keyword evidence="14" id="KW-0732">Signal</keyword>
<evidence type="ECO:0000256" key="12">
    <source>
        <dbReference type="ARBA" id="ARBA00023136"/>
    </source>
</evidence>
<accession>A0A9Q0HJC3</accession>
<comment type="catalytic activity">
    <reaction evidence="1">
        <text>S-ubiquitinyl-[E2 ubiquitin-conjugating enzyme]-L-cysteine + [acceptor protein]-L-lysine = [E2 ubiquitin-conjugating enzyme]-L-cysteine + N(6)-ubiquitinyl-[acceptor protein]-L-lysine.</text>
        <dbReference type="EC" id="2.3.2.27"/>
    </reaction>
</comment>
<dbReference type="OrthoDB" id="680789at2759"/>
<evidence type="ECO:0000256" key="3">
    <source>
        <dbReference type="ARBA" id="ARBA00004906"/>
    </source>
</evidence>
<feature type="signal peptide" evidence="14">
    <location>
        <begin position="1"/>
        <end position="25"/>
    </location>
</feature>
<dbReference type="GO" id="GO:0061630">
    <property type="term" value="F:ubiquitin protein ligase activity"/>
    <property type="evidence" value="ECO:0007669"/>
    <property type="project" value="UniProtKB-EC"/>
</dbReference>
<gene>
    <name evidence="15" type="ORF">LUZ63_019752</name>
</gene>
<evidence type="ECO:0000256" key="5">
    <source>
        <dbReference type="ARBA" id="ARBA00022679"/>
    </source>
</evidence>
<dbReference type="EMBL" id="JAMQYH010000005">
    <property type="protein sequence ID" value="KAJ1688362.1"/>
    <property type="molecule type" value="Genomic_DNA"/>
</dbReference>
<comment type="pathway">
    <text evidence="3">Protein modification; protein ubiquitination.</text>
</comment>
<keyword evidence="10" id="KW-0862">Zinc</keyword>
<evidence type="ECO:0000256" key="10">
    <source>
        <dbReference type="ARBA" id="ARBA00022833"/>
    </source>
</evidence>
<evidence type="ECO:0000256" key="2">
    <source>
        <dbReference type="ARBA" id="ARBA00004167"/>
    </source>
</evidence>
<protein>
    <recommendedName>
        <fullName evidence="4">RING-type E3 ubiquitin transferase</fullName>
        <ecNumber evidence="4">2.3.2.27</ecNumber>
    </recommendedName>
</protein>
<keyword evidence="8" id="KW-0863">Zinc-finger</keyword>
<evidence type="ECO:0000313" key="16">
    <source>
        <dbReference type="Proteomes" id="UP001151287"/>
    </source>
</evidence>
<dbReference type="GO" id="GO:0008270">
    <property type="term" value="F:zinc ion binding"/>
    <property type="evidence" value="ECO:0007669"/>
    <property type="project" value="UniProtKB-KW"/>
</dbReference>
<dbReference type="InterPro" id="IPR046948">
    <property type="entry name" value="ATL20-22-like"/>
</dbReference>
<dbReference type="AlphaFoldDB" id="A0A9Q0HJC3"/>
<evidence type="ECO:0000256" key="11">
    <source>
        <dbReference type="ARBA" id="ARBA00022989"/>
    </source>
</evidence>
<evidence type="ECO:0000256" key="8">
    <source>
        <dbReference type="ARBA" id="ARBA00022771"/>
    </source>
</evidence>
<keyword evidence="9" id="KW-0833">Ubl conjugation pathway</keyword>